<dbReference type="RefSeq" id="WP_354663531.1">
    <property type="nucleotide sequence ID" value="NZ_JBEXAC010000002.1"/>
</dbReference>
<dbReference type="Gene3D" id="3.40.50.300">
    <property type="entry name" value="P-loop containing nucleotide triphosphate hydrolases"/>
    <property type="match status" value="1"/>
</dbReference>
<keyword evidence="2" id="KW-0547">Nucleotide-binding</keyword>
<dbReference type="GO" id="GO:0005524">
    <property type="term" value="F:ATP binding"/>
    <property type="evidence" value="ECO:0007669"/>
    <property type="project" value="UniProtKB-KW"/>
</dbReference>
<dbReference type="Proteomes" id="UP001549749">
    <property type="component" value="Unassembled WGS sequence"/>
</dbReference>
<dbReference type="PROSITE" id="PS00211">
    <property type="entry name" value="ABC_TRANSPORTER_1"/>
    <property type="match status" value="1"/>
</dbReference>
<dbReference type="PANTHER" id="PTHR42939:SF1">
    <property type="entry name" value="ABC TRANSPORTER ATP-BINDING PROTEIN ALBC-RELATED"/>
    <property type="match status" value="1"/>
</dbReference>
<keyword evidence="3 5" id="KW-0067">ATP-binding</keyword>
<dbReference type="SUPFAM" id="SSF52540">
    <property type="entry name" value="P-loop containing nucleoside triphosphate hydrolases"/>
    <property type="match status" value="1"/>
</dbReference>
<gene>
    <name evidence="5" type="ORF">ABR189_26580</name>
</gene>
<dbReference type="PANTHER" id="PTHR42939">
    <property type="entry name" value="ABC TRANSPORTER ATP-BINDING PROTEIN ALBC-RELATED"/>
    <property type="match status" value="1"/>
</dbReference>
<evidence type="ECO:0000313" key="5">
    <source>
        <dbReference type="EMBL" id="MET7000979.1"/>
    </source>
</evidence>
<dbReference type="InterPro" id="IPR027417">
    <property type="entry name" value="P-loop_NTPase"/>
</dbReference>
<keyword evidence="1" id="KW-0813">Transport</keyword>
<comment type="caution">
    <text evidence="5">The sequence shown here is derived from an EMBL/GenBank/DDBJ whole genome shotgun (WGS) entry which is preliminary data.</text>
</comment>
<evidence type="ECO:0000256" key="2">
    <source>
        <dbReference type="ARBA" id="ARBA00022741"/>
    </source>
</evidence>
<dbReference type="InterPro" id="IPR051782">
    <property type="entry name" value="ABC_Transporter_VariousFunc"/>
</dbReference>
<dbReference type="InterPro" id="IPR003439">
    <property type="entry name" value="ABC_transporter-like_ATP-bd"/>
</dbReference>
<accession>A0ABV2TD69</accession>
<evidence type="ECO:0000259" key="4">
    <source>
        <dbReference type="PROSITE" id="PS50893"/>
    </source>
</evidence>
<evidence type="ECO:0000256" key="1">
    <source>
        <dbReference type="ARBA" id="ARBA00022448"/>
    </source>
</evidence>
<evidence type="ECO:0000313" key="6">
    <source>
        <dbReference type="Proteomes" id="UP001549749"/>
    </source>
</evidence>
<proteinExistence type="predicted"/>
<dbReference type="PROSITE" id="PS50893">
    <property type="entry name" value="ABC_TRANSPORTER_2"/>
    <property type="match status" value="1"/>
</dbReference>
<dbReference type="EMBL" id="JBEXAC010000002">
    <property type="protein sequence ID" value="MET7000979.1"/>
    <property type="molecule type" value="Genomic_DNA"/>
</dbReference>
<organism evidence="5 6">
    <name type="scientific">Chitinophaga defluvii</name>
    <dbReference type="NCBI Taxonomy" id="3163343"/>
    <lineage>
        <taxon>Bacteria</taxon>
        <taxon>Pseudomonadati</taxon>
        <taxon>Bacteroidota</taxon>
        <taxon>Chitinophagia</taxon>
        <taxon>Chitinophagales</taxon>
        <taxon>Chitinophagaceae</taxon>
        <taxon>Chitinophaga</taxon>
    </lineage>
</organism>
<sequence>MQAPVITLQKVRKFYGSFEVLAIDQLVLKGGIYWLQGQNGAGKTTCMKMLAGLIPFEGEIILQGQVSSKRQPVRYRQLVNYAEAEPVYPGFLTGKDLIRLYNTTKRGDTTMTGRMATLLGIDAFVENPVSSYSSGMLKKLSLLLAFIGTPAVILLDEPLITIDTATLPVLYTLIQECYDDGVTFCITSHQPIPPGVLPVTATLAVEHKNIVYR</sequence>
<feature type="domain" description="ABC transporter" evidence="4">
    <location>
        <begin position="6"/>
        <end position="213"/>
    </location>
</feature>
<reference evidence="5 6" key="1">
    <citation type="submission" date="2024-06" db="EMBL/GenBank/DDBJ databases">
        <title>Chitinophaga defluvii sp. nov., isolated from municipal sewage.</title>
        <authorList>
            <person name="Zhang L."/>
        </authorList>
    </citation>
    <scope>NUCLEOTIDE SEQUENCE [LARGE SCALE GENOMIC DNA]</scope>
    <source>
        <strain evidence="5 6">H8</strain>
    </source>
</reference>
<evidence type="ECO:0000256" key="3">
    <source>
        <dbReference type="ARBA" id="ARBA00022840"/>
    </source>
</evidence>
<protein>
    <submittedName>
        <fullName evidence="5">ATP-binding cassette domain-containing protein</fullName>
    </submittedName>
</protein>
<dbReference type="InterPro" id="IPR017871">
    <property type="entry name" value="ABC_transporter-like_CS"/>
</dbReference>
<name>A0ABV2TD69_9BACT</name>
<dbReference type="Pfam" id="PF00005">
    <property type="entry name" value="ABC_tran"/>
    <property type="match status" value="1"/>
</dbReference>
<keyword evidence="6" id="KW-1185">Reference proteome</keyword>